<organism evidence="7 8">
    <name type="scientific">Protopolystoma xenopodis</name>
    <dbReference type="NCBI Taxonomy" id="117903"/>
    <lineage>
        <taxon>Eukaryota</taxon>
        <taxon>Metazoa</taxon>
        <taxon>Spiralia</taxon>
        <taxon>Lophotrochozoa</taxon>
        <taxon>Platyhelminthes</taxon>
        <taxon>Monogenea</taxon>
        <taxon>Polyopisthocotylea</taxon>
        <taxon>Polystomatidea</taxon>
        <taxon>Polystomatidae</taxon>
        <taxon>Protopolystoma</taxon>
    </lineage>
</organism>
<dbReference type="EMBL" id="CAAALY010026401">
    <property type="protein sequence ID" value="VEL15912.1"/>
    <property type="molecule type" value="Genomic_DNA"/>
</dbReference>
<keyword evidence="3" id="KW-0677">Repeat</keyword>
<evidence type="ECO:0000313" key="8">
    <source>
        <dbReference type="Proteomes" id="UP000784294"/>
    </source>
</evidence>
<dbReference type="Proteomes" id="UP000784294">
    <property type="component" value="Unassembled WGS sequence"/>
</dbReference>
<keyword evidence="8" id="KW-1185">Reference proteome</keyword>
<feature type="domain" description="Beta-catenin-like protein 1 N-terminal" evidence="6">
    <location>
        <begin position="16"/>
        <end position="125"/>
    </location>
</feature>
<comment type="subcellular location">
    <subcellularLocation>
        <location evidence="1">Nucleus</location>
    </subcellularLocation>
</comment>
<evidence type="ECO:0000256" key="1">
    <source>
        <dbReference type="ARBA" id="ARBA00004123"/>
    </source>
</evidence>
<dbReference type="PANTHER" id="PTHR14978">
    <property type="entry name" value="BETA-CATENIN-LIKE PROTEIN 1 NUCLEAR ASSOCIATED PROTEIN"/>
    <property type="match status" value="1"/>
</dbReference>
<keyword evidence="5" id="KW-0539">Nucleus</keyword>
<proteinExistence type="predicted"/>
<sequence length="186" mass="20635">MTFLESGNEPTAFAIANKVEKYNEDLFVEEPSTVGEDSVDEAAVRRLALALEKRTLANQEARTKYADQPKRFMDSEIELQETLEEMQILAANPSLYHILASQTRPVSLLLGLLSHENTDIALAVLDLLYELFEPRGLAEAGREATDPLIDAMVLQGHLGQLMAHNLSRMDETSKDEAEGVHKTLGI</sequence>
<accession>A0A3S5CKI4</accession>
<evidence type="ECO:0000256" key="4">
    <source>
        <dbReference type="ARBA" id="ARBA00023054"/>
    </source>
</evidence>
<dbReference type="GO" id="GO:0005681">
    <property type="term" value="C:spliceosomal complex"/>
    <property type="evidence" value="ECO:0007669"/>
    <property type="project" value="TreeGrafter"/>
</dbReference>
<evidence type="ECO:0000313" key="7">
    <source>
        <dbReference type="EMBL" id="VEL15912.1"/>
    </source>
</evidence>
<evidence type="ECO:0000256" key="5">
    <source>
        <dbReference type="ARBA" id="ARBA00023242"/>
    </source>
</evidence>
<dbReference type="Gene3D" id="1.25.10.10">
    <property type="entry name" value="Leucine-rich Repeat Variant"/>
    <property type="match status" value="1"/>
</dbReference>
<dbReference type="InterPro" id="IPR011989">
    <property type="entry name" value="ARM-like"/>
</dbReference>
<reference evidence="7" key="1">
    <citation type="submission" date="2018-11" db="EMBL/GenBank/DDBJ databases">
        <authorList>
            <consortium name="Pathogen Informatics"/>
        </authorList>
    </citation>
    <scope>NUCLEOTIDE SEQUENCE</scope>
</reference>
<name>A0A3S5CKI4_9PLAT</name>
<dbReference type="OrthoDB" id="1898821at2759"/>
<gene>
    <name evidence="7" type="ORF">PXEA_LOCUS9352</name>
</gene>
<dbReference type="SMART" id="SM01156">
    <property type="entry name" value="DUF1716"/>
    <property type="match status" value="1"/>
</dbReference>
<keyword evidence="4" id="KW-0175">Coiled coil</keyword>
<evidence type="ECO:0000256" key="3">
    <source>
        <dbReference type="ARBA" id="ARBA00022737"/>
    </source>
</evidence>
<evidence type="ECO:0000256" key="2">
    <source>
        <dbReference type="ARBA" id="ARBA00022553"/>
    </source>
</evidence>
<dbReference type="InterPro" id="IPR013180">
    <property type="entry name" value="CTNNBL1_N"/>
</dbReference>
<evidence type="ECO:0000259" key="6">
    <source>
        <dbReference type="SMART" id="SM01156"/>
    </source>
</evidence>
<dbReference type="AlphaFoldDB" id="A0A3S5CKI4"/>
<keyword evidence="2" id="KW-0597">Phosphoprotein</keyword>
<dbReference type="PANTHER" id="PTHR14978:SF0">
    <property type="entry name" value="BETA-CATENIN-LIKE PROTEIN 1"/>
    <property type="match status" value="1"/>
</dbReference>
<dbReference type="InterPro" id="IPR039678">
    <property type="entry name" value="CTNNBL1"/>
</dbReference>
<dbReference type="Pfam" id="PF08216">
    <property type="entry name" value="CTNNBL"/>
    <property type="match status" value="1"/>
</dbReference>
<protein>
    <recommendedName>
        <fullName evidence="6">Beta-catenin-like protein 1 N-terminal domain-containing protein</fullName>
    </recommendedName>
</protein>
<comment type="caution">
    <text evidence="7">The sequence shown here is derived from an EMBL/GenBank/DDBJ whole genome shotgun (WGS) entry which is preliminary data.</text>
</comment>